<dbReference type="Ensembl" id="ENSSPAT00000003725.1">
    <property type="protein sequence ID" value="ENSSPAP00000003650.1"/>
    <property type="gene ID" value="ENSSPAG00000002831.1"/>
</dbReference>
<dbReference type="Pfam" id="PF00059">
    <property type="entry name" value="Lectin_C"/>
    <property type="match status" value="1"/>
</dbReference>
<dbReference type="PROSITE" id="PS50041">
    <property type="entry name" value="C_TYPE_LECTIN_2"/>
    <property type="match status" value="1"/>
</dbReference>
<dbReference type="InterPro" id="IPR016187">
    <property type="entry name" value="CTDL_fold"/>
</dbReference>
<dbReference type="CDD" id="cd00037">
    <property type="entry name" value="CLECT"/>
    <property type="match status" value="1"/>
</dbReference>
<dbReference type="Gene3D" id="3.10.100.10">
    <property type="entry name" value="Mannose-Binding Protein A, subunit A"/>
    <property type="match status" value="1"/>
</dbReference>
<reference evidence="2" key="1">
    <citation type="submission" date="2023-09" db="UniProtKB">
        <authorList>
            <consortium name="Ensembl"/>
        </authorList>
    </citation>
    <scope>IDENTIFICATION</scope>
</reference>
<proteinExistence type="predicted"/>
<dbReference type="PANTHER" id="PTHR45784:SF3">
    <property type="entry name" value="C-TYPE LECTIN DOMAIN FAMILY 4 MEMBER K-LIKE-RELATED"/>
    <property type="match status" value="1"/>
</dbReference>
<dbReference type="SUPFAM" id="SSF56436">
    <property type="entry name" value="C-type lectin-like"/>
    <property type="match status" value="1"/>
</dbReference>
<sequence>CRRFKHATQTQQVRKTGYILDVNEMTWSDSNTSCEKRNSTLVQILDKETNSEIKNLLPKGSTVWIGLKMAVIWHWSSDEEIRTFTNWQPGQPDMLTDALICVAAELKDGTWTDEPCTSKYPFFCQGSMNE</sequence>
<accession>A0A3B4Z4J1</accession>
<feature type="domain" description="C-type lectin" evidence="1">
    <location>
        <begin position="18"/>
        <end position="125"/>
    </location>
</feature>
<dbReference type="STRING" id="144197.ENSSPAP00000003650"/>
<dbReference type="SMART" id="SM00034">
    <property type="entry name" value="CLECT"/>
    <property type="match status" value="1"/>
</dbReference>
<organism evidence="2">
    <name type="scientific">Stegastes partitus</name>
    <name type="common">bicolor damselfish</name>
    <dbReference type="NCBI Taxonomy" id="144197"/>
    <lineage>
        <taxon>Eukaryota</taxon>
        <taxon>Metazoa</taxon>
        <taxon>Chordata</taxon>
        <taxon>Craniata</taxon>
        <taxon>Vertebrata</taxon>
        <taxon>Euteleostomi</taxon>
        <taxon>Actinopterygii</taxon>
        <taxon>Neopterygii</taxon>
        <taxon>Teleostei</taxon>
        <taxon>Neoteleostei</taxon>
        <taxon>Acanthomorphata</taxon>
        <taxon>Ovalentaria</taxon>
        <taxon>Pomacentridae</taxon>
        <taxon>Stegastes</taxon>
    </lineage>
</organism>
<dbReference type="PANTHER" id="PTHR45784">
    <property type="entry name" value="C-TYPE LECTIN DOMAIN FAMILY 20 MEMBER A-RELATED"/>
    <property type="match status" value="1"/>
</dbReference>
<dbReference type="InterPro" id="IPR016186">
    <property type="entry name" value="C-type_lectin-like/link_sf"/>
</dbReference>
<evidence type="ECO:0000259" key="1">
    <source>
        <dbReference type="PROSITE" id="PS50041"/>
    </source>
</evidence>
<evidence type="ECO:0000313" key="2">
    <source>
        <dbReference type="Ensembl" id="ENSSPAP00000003650.1"/>
    </source>
</evidence>
<name>A0A3B4Z4J1_9TELE</name>
<dbReference type="GeneTree" id="ENSGT00940000177646"/>
<dbReference type="InterPro" id="IPR001304">
    <property type="entry name" value="C-type_lectin-like"/>
</dbReference>
<dbReference type="AlphaFoldDB" id="A0A3B4Z4J1"/>
<protein>
    <recommendedName>
        <fullName evidence="1">C-type lectin domain-containing protein</fullName>
    </recommendedName>
</protein>